<evidence type="ECO:0000313" key="2">
    <source>
        <dbReference type="Proteomes" id="UP001428341"/>
    </source>
</evidence>
<accession>A0AAP0LNI3</accession>
<organism evidence="1 2">
    <name type="scientific">Citrus x changshan-huyou</name>
    <dbReference type="NCBI Taxonomy" id="2935761"/>
    <lineage>
        <taxon>Eukaryota</taxon>
        <taxon>Viridiplantae</taxon>
        <taxon>Streptophyta</taxon>
        <taxon>Embryophyta</taxon>
        <taxon>Tracheophyta</taxon>
        <taxon>Spermatophyta</taxon>
        <taxon>Magnoliopsida</taxon>
        <taxon>eudicotyledons</taxon>
        <taxon>Gunneridae</taxon>
        <taxon>Pentapetalae</taxon>
        <taxon>rosids</taxon>
        <taxon>malvids</taxon>
        <taxon>Sapindales</taxon>
        <taxon>Rutaceae</taxon>
        <taxon>Aurantioideae</taxon>
        <taxon>Citrus</taxon>
    </lineage>
</organism>
<reference evidence="1 2" key="1">
    <citation type="submission" date="2024-05" db="EMBL/GenBank/DDBJ databases">
        <title>Haplotype-resolved chromosome-level genome assembly of Huyou (Citrus changshanensis).</title>
        <authorList>
            <person name="Miao C."/>
            <person name="Chen W."/>
            <person name="Wu Y."/>
            <person name="Wang L."/>
            <person name="Zhao S."/>
            <person name="Grierson D."/>
            <person name="Xu C."/>
            <person name="Chen K."/>
        </authorList>
    </citation>
    <scope>NUCLEOTIDE SEQUENCE [LARGE SCALE GENOMIC DNA]</scope>
    <source>
        <strain evidence="1">01-14</strain>
        <tissue evidence="1">Leaf</tissue>
    </source>
</reference>
<proteinExistence type="predicted"/>
<dbReference type="AlphaFoldDB" id="A0AAP0LNI3"/>
<protein>
    <submittedName>
        <fullName evidence="1">Uncharacterized protein</fullName>
    </submittedName>
</protein>
<keyword evidence="2" id="KW-1185">Reference proteome</keyword>
<dbReference type="Proteomes" id="UP001428341">
    <property type="component" value="Unassembled WGS sequence"/>
</dbReference>
<gene>
    <name evidence="1" type="ORF">WN944_027295</name>
</gene>
<sequence length="41" mass="4626">MKIADNKQYLLSSSIGCCCLGRHRRMEGGVIDMWLAGRREA</sequence>
<comment type="caution">
    <text evidence="1">The sequence shown here is derived from an EMBL/GenBank/DDBJ whole genome shotgun (WGS) entry which is preliminary data.</text>
</comment>
<name>A0AAP0LNI3_9ROSI</name>
<evidence type="ECO:0000313" key="1">
    <source>
        <dbReference type="EMBL" id="KAK9175289.1"/>
    </source>
</evidence>
<dbReference type="EMBL" id="JBCGBO010000025">
    <property type="protein sequence ID" value="KAK9175289.1"/>
    <property type="molecule type" value="Genomic_DNA"/>
</dbReference>